<proteinExistence type="predicted"/>
<dbReference type="SUPFAM" id="SSF56112">
    <property type="entry name" value="Protein kinase-like (PK-like)"/>
    <property type="match status" value="1"/>
</dbReference>
<dbReference type="InterPro" id="IPR002575">
    <property type="entry name" value="Aminoglycoside_PTrfase"/>
</dbReference>
<dbReference type="PANTHER" id="PTHR43883">
    <property type="entry name" value="SLR0207 PROTEIN"/>
    <property type="match status" value="1"/>
</dbReference>
<reference evidence="2" key="1">
    <citation type="submission" date="2022-08" db="EMBL/GenBank/DDBJ databases">
        <title>Nisaea acidiphila sp. nov., isolated from a marine algal debris and emended description of the genus Nisaea Urios et al. 2008.</title>
        <authorList>
            <person name="Kwon K."/>
        </authorList>
    </citation>
    <scope>NUCLEOTIDE SEQUENCE</scope>
    <source>
        <strain evidence="2">MEBiC11861</strain>
    </source>
</reference>
<dbReference type="KEGG" id="naci:NUH88_01180"/>
<evidence type="ECO:0000259" key="1">
    <source>
        <dbReference type="Pfam" id="PF01636"/>
    </source>
</evidence>
<dbReference type="AlphaFoldDB" id="A0A9J7AV23"/>
<dbReference type="Proteomes" id="UP001060336">
    <property type="component" value="Chromosome"/>
</dbReference>
<name>A0A9J7AV23_9PROT</name>
<dbReference type="Gene3D" id="3.40.50.300">
    <property type="entry name" value="P-loop containing nucleotide triphosphate hydrolases"/>
    <property type="match status" value="1"/>
</dbReference>
<sequence length="519" mass="57352">MEETDDQSAALEFLGRRDSYDPRPDQDPAHIATHGSHVFLAGDRAYKLKRAVAFPYMDYGTLSKRKRFTEAELDLNRRTAPELYLGIRRLTETPAGDLEWDGAGETVEYVLEMRRFPDGALLDRMADDGTLSAALIERTAERIRSFHDAAAALPREDAPGAGAAGLRAVLKENFEEFEAQPEHFAPADVARYAEHVWTAFDSLAPLLDRRMAGGHAKHCHGDLHLRNICLLDGEPTLFDGLEFNPLFACIDVLYDFAYFLSDLAIRDRPDLANLAFNRYFVDGGYDGLPCLPLFISTRSAVRAKIMVSGAMAQDDPAAREAMLEQSRHSFEAARTQIEPAAPLLIGVGGFSGSGKSTLARALANRRRPVPGAIHLRSDIIRKRIHGAAPTDRLPNRAYRSEVSAEVYRLMLQRAEAVLKSGYPVILDAVNDRLEDRDAMETLARSLSVPFHGLWLDLPAELMAARIAGRRGDASDATENVMRDQLARGHGPLGSWHRINASSAPETVLERAEKLGFPGN</sequence>
<accession>A0A9J7AV23</accession>
<evidence type="ECO:0000313" key="3">
    <source>
        <dbReference type="Proteomes" id="UP001060336"/>
    </source>
</evidence>
<gene>
    <name evidence="2" type="ORF">NUH88_01180</name>
</gene>
<organism evidence="2 3">
    <name type="scientific">Nisaea acidiphila</name>
    <dbReference type="NCBI Taxonomy" id="1862145"/>
    <lineage>
        <taxon>Bacteria</taxon>
        <taxon>Pseudomonadati</taxon>
        <taxon>Pseudomonadota</taxon>
        <taxon>Alphaproteobacteria</taxon>
        <taxon>Rhodospirillales</taxon>
        <taxon>Thalassobaculaceae</taxon>
        <taxon>Nisaea</taxon>
    </lineage>
</organism>
<evidence type="ECO:0000313" key="2">
    <source>
        <dbReference type="EMBL" id="UUX50313.1"/>
    </source>
</evidence>
<dbReference type="InterPro" id="IPR027417">
    <property type="entry name" value="P-loop_NTPase"/>
</dbReference>
<dbReference type="Pfam" id="PF01636">
    <property type="entry name" value="APH"/>
    <property type="match status" value="1"/>
</dbReference>
<keyword evidence="3" id="KW-1185">Reference proteome</keyword>
<dbReference type="Gene3D" id="3.90.1200.10">
    <property type="match status" value="1"/>
</dbReference>
<dbReference type="RefSeq" id="WP_257769454.1">
    <property type="nucleotide sequence ID" value="NZ_CP102480.1"/>
</dbReference>
<feature type="domain" description="Aminoglycoside phosphotransferase" evidence="1">
    <location>
        <begin position="137"/>
        <end position="286"/>
    </location>
</feature>
<protein>
    <submittedName>
        <fullName evidence="2">AAA family ATPase</fullName>
    </submittedName>
</protein>
<dbReference type="InterPro" id="IPR052732">
    <property type="entry name" value="Cell-binding_unc_protein"/>
</dbReference>
<dbReference type="PANTHER" id="PTHR43883:SF1">
    <property type="entry name" value="GLUCONOKINASE"/>
    <property type="match status" value="1"/>
</dbReference>
<dbReference type="SUPFAM" id="SSF52540">
    <property type="entry name" value="P-loop containing nucleoside triphosphate hydrolases"/>
    <property type="match status" value="1"/>
</dbReference>
<dbReference type="InterPro" id="IPR011009">
    <property type="entry name" value="Kinase-like_dom_sf"/>
</dbReference>
<dbReference type="EMBL" id="CP102480">
    <property type="protein sequence ID" value="UUX50313.1"/>
    <property type="molecule type" value="Genomic_DNA"/>
</dbReference>
<dbReference type="Pfam" id="PF13671">
    <property type="entry name" value="AAA_33"/>
    <property type="match status" value="1"/>
</dbReference>